<keyword evidence="2" id="KW-1185">Reference proteome</keyword>
<name>A0A0G4FCD4_VITBC</name>
<protein>
    <submittedName>
        <fullName evidence="1">Uncharacterized protein</fullName>
    </submittedName>
</protein>
<organism evidence="1 2">
    <name type="scientific">Vitrella brassicaformis (strain CCMP3155)</name>
    <dbReference type="NCBI Taxonomy" id="1169540"/>
    <lineage>
        <taxon>Eukaryota</taxon>
        <taxon>Sar</taxon>
        <taxon>Alveolata</taxon>
        <taxon>Colpodellida</taxon>
        <taxon>Vitrellaceae</taxon>
        <taxon>Vitrella</taxon>
    </lineage>
</organism>
<dbReference type="AlphaFoldDB" id="A0A0G4FCD4"/>
<accession>A0A0G4FCD4</accession>
<dbReference type="EMBL" id="CDMY01000404">
    <property type="protein sequence ID" value="CEM10253.1"/>
    <property type="molecule type" value="Genomic_DNA"/>
</dbReference>
<dbReference type="Proteomes" id="UP000041254">
    <property type="component" value="Unassembled WGS sequence"/>
</dbReference>
<gene>
    <name evidence="1" type="ORF">Vbra_14934</name>
</gene>
<reference evidence="1 2" key="1">
    <citation type="submission" date="2014-11" db="EMBL/GenBank/DDBJ databases">
        <authorList>
            <person name="Zhu J."/>
            <person name="Qi W."/>
            <person name="Song R."/>
        </authorList>
    </citation>
    <scope>NUCLEOTIDE SEQUENCE [LARGE SCALE GENOMIC DNA]</scope>
</reference>
<proteinExistence type="predicted"/>
<evidence type="ECO:0000313" key="2">
    <source>
        <dbReference type="Proteomes" id="UP000041254"/>
    </source>
</evidence>
<evidence type="ECO:0000313" key="1">
    <source>
        <dbReference type="EMBL" id="CEM10253.1"/>
    </source>
</evidence>
<sequence>MGRAMRSWSSRRVMDGEFQEGQERQVCIEKISRSIGKVVLQQEVDIVKSLTKDKLLDALIAPDYLQFDVDQIFTSGSTQKPAVAHPSQGCGGGLAQ</sequence>
<dbReference type="VEuPathDB" id="CryptoDB:Vbra_14934"/>
<dbReference type="InParanoid" id="A0A0G4FCD4"/>